<feature type="compositionally biased region" description="Basic and acidic residues" evidence="3">
    <location>
        <begin position="180"/>
        <end position="192"/>
    </location>
</feature>
<evidence type="ECO:0000256" key="3">
    <source>
        <dbReference type="SAM" id="MobiDB-lite"/>
    </source>
</evidence>
<reference evidence="5" key="1">
    <citation type="submission" date="2022-08" db="EMBL/GenBank/DDBJ databases">
        <title>Novel sulfate-reducing endosymbionts in the free-living metamonad Anaeramoeba.</title>
        <authorList>
            <person name="Jerlstrom-Hultqvist J."/>
            <person name="Cepicka I."/>
            <person name="Gallot-Lavallee L."/>
            <person name="Salas-Leiva D."/>
            <person name="Curtis B.A."/>
            <person name="Zahonova K."/>
            <person name="Pipaliya S."/>
            <person name="Dacks J."/>
            <person name="Roger A.J."/>
        </authorList>
    </citation>
    <scope>NUCLEOTIDE SEQUENCE</scope>
    <source>
        <strain evidence="5">Schooner1</strain>
    </source>
</reference>
<dbReference type="CDD" id="cd00155">
    <property type="entry name" value="RasGEF"/>
    <property type="match status" value="1"/>
</dbReference>
<dbReference type="Gene3D" id="1.10.840.10">
    <property type="entry name" value="Ras guanine-nucleotide exchange factors catalytic domain"/>
    <property type="match status" value="1"/>
</dbReference>
<feature type="compositionally biased region" description="Basic residues" evidence="3">
    <location>
        <begin position="89"/>
        <end position="101"/>
    </location>
</feature>
<dbReference type="PANTHER" id="PTHR23113">
    <property type="entry name" value="GUANINE NUCLEOTIDE EXCHANGE FACTOR"/>
    <property type="match status" value="1"/>
</dbReference>
<organism evidence="5 6">
    <name type="scientific">Anaeramoeba flamelloides</name>
    <dbReference type="NCBI Taxonomy" id="1746091"/>
    <lineage>
        <taxon>Eukaryota</taxon>
        <taxon>Metamonada</taxon>
        <taxon>Anaeramoebidae</taxon>
        <taxon>Anaeramoeba</taxon>
    </lineage>
</organism>
<feature type="region of interest" description="Disordered" evidence="3">
    <location>
        <begin position="89"/>
        <end position="149"/>
    </location>
</feature>
<evidence type="ECO:0000256" key="2">
    <source>
        <dbReference type="PROSITE-ProRule" id="PRU00168"/>
    </source>
</evidence>
<sequence length="1054" mass="124541">MSLSLFQKKSVSVVNLSIQKQEFECDPLQTKVSEILTKASLSEEFGIFVLNCTLPTNEEYFKNLKFYQVKKKQFPKYDQKDKYDFNTKIKNKKEMKKKRDSKSKMEIKNSVKDELEKENNQLEKKKNQKNTFLLDTNKNNNENTNENENENINEIKVKIIEETETEKEIENQLIIKIEKDLENENENENRDENENDNENDNEMDELELDLVFDNITSDYSNLTFRTSDSDPDYWENIGDGTSAVTHSKSKSKSKKNSDRNSKIIENTNQQKNEQKKTQKQHQKSTKSNEMLVSSSSESNTSGSEGEDSDSLSIGSSEIEDIVNEIPRKLETRSMGELSKNNFVYNPNLDFNGRFLKQSDKIYKYHNKILQFRKIPPQKIEIELVYNSNKFQTNLQTFGPQDSTKQVLEYYQTKDSSINDKDFGLVFTNHNDQDKEVFFIPPKEKAEREKIFKKLLEKSDYFGVWAKLNENYTLEGYLSKLPNTFNSIQFTLKPGLIKIILPDEREIEFYIDLNTNVKIFINKLIEYFSFETEILVDGISNEIIYFLFQVEYSNENGKQIISQLIQLQPNQSFSKQHIFNGSILKLSQDNIIKKKKTNEIKDVSINTDFWKEFGENQQNLSWWKNEENQKSTSSVSTKKNFLFNKIHGISLNKLIQYLTSPGYQNKELSQIFVVLLPICADENIVMERLMERYDVPCIHPQNNRNILSQEKNEIKRLVLKLILKVIKYNPYYFPIKAKKKLSIFYNEHLKISNIKEIQKLTKKISYYLENNSIDFYKININKKMKSAKKQKSFRTINLDKQKRKDLIKFSEENELTFDLIDENEFARQITLFSHNLFAKITPQELFNQAWTKKNKMEQAPNVTKLITKFNFYSNWASTMILIQNDNEKRIKVFVKLVKIARQLKLLQNFHDMFAILSGLQSTPITRLTKLAKRVPKKIVHIFQQLDDLTDISHGYDRLKEFTKSCKLPVLPYLGAFTNDLAYISELPDYVYNNLFNWRKRMRIYEILRNIKKYQSVGFDFIYISNIQNYFENQQILDEDARWDISFQIEPRPKRK</sequence>
<comment type="caution">
    <text evidence="5">The sequence shown here is derived from an EMBL/GenBank/DDBJ whole genome shotgun (WGS) entry which is preliminary data.</text>
</comment>
<proteinExistence type="predicted"/>
<dbReference type="Pfam" id="PF00617">
    <property type="entry name" value="RasGEF"/>
    <property type="match status" value="1"/>
</dbReference>
<dbReference type="InterPro" id="IPR023578">
    <property type="entry name" value="Ras_GEF_dom_sf"/>
</dbReference>
<feature type="compositionally biased region" description="Low complexity" evidence="3">
    <location>
        <begin position="285"/>
        <end position="303"/>
    </location>
</feature>
<gene>
    <name evidence="5" type="ORF">M0813_23230</name>
</gene>
<evidence type="ECO:0000313" key="5">
    <source>
        <dbReference type="EMBL" id="KAJ6241443.1"/>
    </source>
</evidence>
<feature type="region of interest" description="Disordered" evidence="3">
    <location>
        <begin position="180"/>
        <end position="201"/>
    </location>
</feature>
<dbReference type="PANTHER" id="PTHR23113:SF99">
    <property type="entry name" value="RASGEF DOMAIN-CONTAINING PROTEIN"/>
    <property type="match status" value="1"/>
</dbReference>
<dbReference type="SUPFAM" id="SSF48366">
    <property type="entry name" value="Ras GEF"/>
    <property type="match status" value="1"/>
</dbReference>
<feature type="region of interest" description="Disordered" evidence="3">
    <location>
        <begin position="224"/>
        <end position="317"/>
    </location>
</feature>
<keyword evidence="6" id="KW-1185">Reference proteome</keyword>
<protein>
    <submittedName>
        <fullName evidence="5">Guanine nucleotide exchange factor</fullName>
    </submittedName>
</protein>
<evidence type="ECO:0000313" key="6">
    <source>
        <dbReference type="Proteomes" id="UP001150062"/>
    </source>
</evidence>
<evidence type="ECO:0000256" key="1">
    <source>
        <dbReference type="ARBA" id="ARBA00022658"/>
    </source>
</evidence>
<dbReference type="Proteomes" id="UP001150062">
    <property type="component" value="Unassembled WGS sequence"/>
</dbReference>
<accession>A0ABQ8YAM7</accession>
<feature type="domain" description="Ras-GEF" evidence="4">
    <location>
        <begin position="820"/>
        <end position="1050"/>
    </location>
</feature>
<dbReference type="SMART" id="SM00147">
    <property type="entry name" value="RasGEF"/>
    <property type="match status" value="1"/>
</dbReference>
<dbReference type="InterPro" id="IPR008937">
    <property type="entry name" value="Ras-like_GEF"/>
</dbReference>
<feature type="compositionally biased region" description="Basic and acidic residues" evidence="3">
    <location>
        <begin position="102"/>
        <end position="125"/>
    </location>
</feature>
<evidence type="ECO:0000259" key="4">
    <source>
        <dbReference type="PROSITE" id="PS50009"/>
    </source>
</evidence>
<name>A0ABQ8YAM7_9EUKA</name>
<keyword evidence="1 2" id="KW-0344">Guanine-nucleotide releasing factor</keyword>
<dbReference type="PROSITE" id="PS50009">
    <property type="entry name" value="RASGEF_CAT"/>
    <property type="match status" value="1"/>
</dbReference>
<dbReference type="InterPro" id="IPR036964">
    <property type="entry name" value="RASGEF_cat_dom_sf"/>
</dbReference>
<dbReference type="EMBL" id="JAOAOG010000193">
    <property type="protein sequence ID" value="KAJ6241443.1"/>
    <property type="molecule type" value="Genomic_DNA"/>
</dbReference>
<dbReference type="InterPro" id="IPR001895">
    <property type="entry name" value="RASGEF_cat_dom"/>
</dbReference>